<evidence type="ECO:0000313" key="4">
    <source>
        <dbReference type="Proteomes" id="UP000317227"/>
    </source>
</evidence>
<reference evidence="2 4" key="3">
    <citation type="submission" date="2019-06" db="EMBL/GenBank/DDBJ databases">
        <authorList>
            <person name="Bower L."/>
            <person name="Leinonen R."/>
        </authorList>
    </citation>
    <scope>NUCLEOTIDE SEQUENCE [LARGE SCALE GENOMIC DNA]</scope>
</reference>
<dbReference type="Proteomes" id="UP000317227">
    <property type="component" value="Segment"/>
</dbReference>
<dbReference type="KEGG" id="vg:40100932"/>
<name>A0A2C9CY69_9CAUD</name>
<keyword evidence="3" id="KW-1185">Reference proteome</keyword>
<dbReference type="EMBL" id="LT960551">
    <property type="protein sequence ID" value="SOK58791.1"/>
    <property type="molecule type" value="Genomic_DNA"/>
</dbReference>
<evidence type="ECO:0000313" key="3">
    <source>
        <dbReference type="Proteomes" id="UP000240931"/>
    </source>
</evidence>
<accession>A0A2C9CY69</accession>
<dbReference type="GeneID" id="40100932"/>
<dbReference type="EMBL" id="LR596615">
    <property type="protein sequence ID" value="VUE36560.1"/>
    <property type="molecule type" value="Genomic_DNA"/>
</dbReference>
<dbReference type="Proteomes" id="UP000240931">
    <property type="component" value="Segment"/>
</dbReference>
<protein>
    <submittedName>
        <fullName evidence="1">Uncharacterized protein</fullName>
    </submittedName>
</protein>
<organism evidence="1 3">
    <name type="scientific">Yersinia phage fHe-Yen9-04</name>
    <dbReference type="NCBI Taxonomy" id="2052742"/>
    <lineage>
        <taxon>Viruses</taxon>
        <taxon>Duplodnaviria</taxon>
        <taxon>Heunggongvirae</taxon>
        <taxon>Uroviricota</taxon>
        <taxon>Caudoviricetes</taxon>
        <taxon>Eneladusvirus</taxon>
        <taxon>Eneladusvirus Yen904</taxon>
    </lineage>
</organism>
<evidence type="ECO:0000313" key="2">
    <source>
        <dbReference type="EMBL" id="VUE36560.1"/>
    </source>
</evidence>
<reference evidence="3" key="2">
    <citation type="submission" date="2017-10" db="EMBL/GenBank/DDBJ databases">
        <authorList>
            <person name="Skurnik M."/>
        </authorList>
    </citation>
    <scope>NUCLEOTIDE SEQUENCE [LARGE SCALE GENOMIC DNA]</scope>
</reference>
<gene>
    <name evidence="1" type="primary">g514</name>
</gene>
<sequence length="86" mass="10209">MEMKSVHAELNKYKSNWRTQADVNSTISNLVKKIKHLKKLRDKELKTANTLDEVKSIRTNRGNEIKFYDFLLYSIKLDYYEIIGNL</sequence>
<proteinExistence type="predicted"/>
<reference evidence="1" key="1">
    <citation type="submission" date="2017-10" db="EMBL/GenBank/DDBJ databases">
        <authorList>
            <person name="Banno H."/>
            <person name="Chua N.-H."/>
        </authorList>
    </citation>
    <scope>NUCLEOTIDE SEQUENCE [LARGE SCALE GENOMIC DNA]</scope>
</reference>
<dbReference type="OrthoDB" id="28572at10239"/>
<evidence type="ECO:0000313" key="1">
    <source>
        <dbReference type="EMBL" id="SOK58791.1"/>
    </source>
</evidence>
<dbReference type="RefSeq" id="YP_009624124.1">
    <property type="nucleotide sequence ID" value="NC_042116.1"/>
</dbReference>